<evidence type="ECO:0000313" key="3">
    <source>
        <dbReference type="Proteomes" id="UP000313849"/>
    </source>
</evidence>
<feature type="transmembrane region" description="Helical" evidence="1">
    <location>
        <begin position="274"/>
        <end position="297"/>
    </location>
</feature>
<feature type="transmembrane region" description="Helical" evidence="1">
    <location>
        <begin position="309"/>
        <end position="336"/>
    </location>
</feature>
<proteinExistence type="predicted"/>
<dbReference type="Proteomes" id="UP000313849">
    <property type="component" value="Unassembled WGS sequence"/>
</dbReference>
<evidence type="ECO:0000256" key="1">
    <source>
        <dbReference type="SAM" id="Phobius"/>
    </source>
</evidence>
<reference evidence="2 3" key="1">
    <citation type="submission" date="2019-06" db="EMBL/GenBank/DDBJ databases">
        <title>Draft genome sequence of Miniimonas arenae KCTC 19750T isolated from sea sand.</title>
        <authorList>
            <person name="Park S.-J."/>
        </authorList>
    </citation>
    <scope>NUCLEOTIDE SEQUENCE [LARGE SCALE GENOMIC DNA]</scope>
    <source>
        <strain evidence="2 3">KCTC 19750</strain>
    </source>
</reference>
<feature type="transmembrane region" description="Helical" evidence="1">
    <location>
        <begin position="429"/>
        <end position="449"/>
    </location>
</feature>
<keyword evidence="3" id="KW-1185">Reference proteome</keyword>
<accession>A0A5C5B8F5</accession>
<keyword evidence="1" id="KW-1133">Transmembrane helix</keyword>
<sequence>MNRRSLYVPANALVLAWFVAAAAVAIAHRFVPVAGWLMVHLLLLGGVSTAILLWSQHFAETLTRRPAPGGPRLLWTRLLGWSAGAAIVTAGMVTSATPLVVAGSVVLTGVAVTHVVVLARQRKGSGRMLGNRLGHLVRYYLLATAFLPVGVAFGVLLARVDTTPEVAGRLYVAHVAATLLGWVGLTVAGTIVLLWPTVLRTRLTPAAEAAGKHALAVLGAGIAVVLAGPATGWRPLVLAGSVVVAAGLARIGWHVIEQGRAAARTHGTGSFAAWSLAASCAWFLLAVLAFGVAVLGAPGWAAVPDRLTWLVAPFAVGFVAQVMLGSMSYLVPVVLGGGPGVVRWSNAAMDRGGMTRFTVLNLALVVFLLPAPSWVLVASSMVGLLPLLAFLVVAVRTIAVQRSERTRRTLEPLAPGVATTAHWRPVPMVGGAAAGVAIVTLAMVAGIAVD</sequence>
<feature type="transmembrane region" description="Helical" evidence="1">
    <location>
        <begin position="357"/>
        <end position="375"/>
    </location>
</feature>
<feature type="transmembrane region" description="Helical" evidence="1">
    <location>
        <begin position="170"/>
        <end position="198"/>
    </location>
</feature>
<feature type="non-terminal residue" evidence="2">
    <location>
        <position position="450"/>
    </location>
</feature>
<feature type="transmembrane region" description="Helical" evidence="1">
    <location>
        <begin position="37"/>
        <end position="54"/>
    </location>
</feature>
<name>A0A5C5B8F5_9MICO</name>
<dbReference type="AlphaFoldDB" id="A0A5C5B8F5"/>
<keyword evidence="1" id="KW-0472">Membrane</keyword>
<comment type="caution">
    <text evidence="2">The sequence shown here is derived from an EMBL/GenBank/DDBJ whole genome shotgun (WGS) entry which is preliminary data.</text>
</comment>
<protein>
    <submittedName>
        <fullName evidence="2">Copper oxidase</fullName>
    </submittedName>
</protein>
<gene>
    <name evidence="2" type="ORF">FH969_14895</name>
</gene>
<feature type="transmembrane region" description="Helical" evidence="1">
    <location>
        <begin position="74"/>
        <end position="93"/>
    </location>
</feature>
<feature type="transmembrane region" description="Helical" evidence="1">
    <location>
        <begin position="99"/>
        <end position="119"/>
    </location>
</feature>
<dbReference type="EMBL" id="VENP01000127">
    <property type="protein sequence ID" value="TNU72760.1"/>
    <property type="molecule type" value="Genomic_DNA"/>
</dbReference>
<feature type="transmembrane region" description="Helical" evidence="1">
    <location>
        <begin position="381"/>
        <end position="399"/>
    </location>
</feature>
<keyword evidence="1" id="KW-0812">Transmembrane</keyword>
<feature type="transmembrane region" description="Helical" evidence="1">
    <location>
        <begin position="139"/>
        <end position="158"/>
    </location>
</feature>
<evidence type="ECO:0000313" key="2">
    <source>
        <dbReference type="EMBL" id="TNU72760.1"/>
    </source>
</evidence>
<feature type="transmembrane region" description="Helical" evidence="1">
    <location>
        <begin position="236"/>
        <end position="253"/>
    </location>
</feature>
<feature type="transmembrane region" description="Helical" evidence="1">
    <location>
        <begin position="210"/>
        <end position="230"/>
    </location>
</feature>
<organism evidence="2 3">
    <name type="scientific">Miniimonas arenae</name>
    <dbReference type="NCBI Taxonomy" id="676201"/>
    <lineage>
        <taxon>Bacteria</taxon>
        <taxon>Bacillati</taxon>
        <taxon>Actinomycetota</taxon>
        <taxon>Actinomycetes</taxon>
        <taxon>Micrococcales</taxon>
        <taxon>Beutenbergiaceae</taxon>
        <taxon>Miniimonas</taxon>
    </lineage>
</organism>